<evidence type="ECO:0000313" key="2">
    <source>
        <dbReference type="EMBL" id="CCD26368.1"/>
    </source>
</evidence>
<evidence type="ECO:0008006" key="4">
    <source>
        <dbReference type="Google" id="ProtNLM"/>
    </source>
</evidence>
<dbReference type="GO" id="GO:0005759">
    <property type="term" value="C:mitochondrial matrix"/>
    <property type="evidence" value="ECO:0007669"/>
    <property type="project" value="TreeGrafter"/>
</dbReference>
<dbReference type="PANTHER" id="PTHR46230:SF7">
    <property type="entry name" value="BOLA-LIKE PROTEIN 1"/>
    <property type="match status" value="1"/>
</dbReference>
<evidence type="ECO:0000256" key="1">
    <source>
        <dbReference type="RuleBase" id="RU003860"/>
    </source>
</evidence>
<dbReference type="PANTHER" id="PTHR46230">
    <property type="match status" value="1"/>
</dbReference>
<comment type="similarity">
    <text evidence="1">Belongs to the BolA/IbaG family.</text>
</comment>
<dbReference type="InterPro" id="IPR002634">
    <property type="entry name" value="BolA"/>
</dbReference>
<dbReference type="STRING" id="1071378.G0WF07"/>
<dbReference type="OMA" id="FNDSYKH"/>
<dbReference type="AlphaFoldDB" id="G0WF07"/>
<dbReference type="HOGENOM" id="CLU_109462_2_0_1"/>
<dbReference type="Pfam" id="PF01722">
    <property type="entry name" value="BolA"/>
    <property type="match status" value="1"/>
</dbReference>
<keyword evidence="3" id="KW-1185">Reference proteome</keyword>
<accession>G0WF07</accession>
<sequence length="142" mass="16038">MLSKSTTRAIGLLSRSKSNFSKTLLSTRSVMSSATSSDLPANQRIDGPIITKINAKIKEAFPDMVHYQIFNDSYKHATHEPMETATNTTESHLRLEIVSDKFQGLPLVKRHQLVYSLLNHEIEVDQVHALQLTTKTIKEFTK</sequence>
<dbReference type="EMBL" id="HE580274">
    <property type="protein sequence ID" value="CCD26368.1"/>
    <property type="molecule type" value="Genomic_DNA"/>
</dbReference>
<dbReference type="GeneID" id="11495899"/>
<proteinExistence type="inferred from homology"/>
<dbReference type="RefSeq" id="XP_003671611.1">
    <property type="nucleotide sequence ID" value="XM_003671563.1"/>
</dbReference>
<name>G0WF07_NAUDC</name>
<protein>
    <recommendedName>
        <fullName evidence="4">BolA protein</fullName>
    </recommendedName>
</protein>
<evidence type="ECO:0000313" key="3">
    <source>
        <dbReference type="Proteomes" id="UP000000689"/>
    </source>
</evidence>
<organism evidence="2 3">
    <name type="scientific">Naumovozyma dairenensis (strain ATCC 10597 / BCRC 20456 / CBS 421 / NBRC 0211 / NRRL Y-12639)</name>
    <name type="common">Saccharomyces dairenensis</name>
    <dbReference type="NCBI Taxonomy" id="1071378"/>
    <lineage>
        <taxon>Eukaryota</taxon>
        <taxon>Fungi</taxon>
        <taxon>Dikarya</taxon>
        <taxon>Ascomycota</taxon>
        <taxon>Saccharomycotina</taxon>
        <taxon>Saccharomycetes</taxon>
        <taxon>Saccharomycetales</taxon>
        <taxon>Saccharomycetaceae</taxon>
        <taxon>Naumovozyma</taxon>
    </lineage>
</organism>
<dbReference type="OrthoDB" id="411584at2759"/>
<dbReference type="GO" id="GO:0044572">
    <property type="term" value="P:[4Fe-4S] cluster assembly"/>
    <property type="evidence" value="ECO:0007669"/>
    <property type="project" value="TreeGrafter"/>
</dbReference>
<reference evidence="2 3" key="1">
    <citation type="journal article" date="2011" name="Proc. Natl. Acad. Sci. U.S.A.">
        <title>Evolutionary erosion of yeast sex chromosomes by mating-type switching accidents.</title>
        <authorList>
            <person name="Gordon J.L."/>
            <person name="Armisen D."/>
            <person name="Proux-Wera E."/>
            <person name="Oheigeartaigh S.S."/>
            <person name="Byrne K.P."/>
            <person name="Wolfe K.H."/>
        </authorList>
    </citation>
    <scope>NUCLEOTIDE SEQUENCE [LARGE SCALE GENOMIC DNA]</scope>
    <source>
        <strain evidence="3">ATCC 10597 / BCRC 20456 / CBS 421 / NBRC 0211 / NRRL Y-12639</strain>
    </source>
</reference>
<dbReference type="InterPro" id="IPR036065">
    <property type="entry name" value="BolA-like_sf"/>
</dbReference>
<dbReference type="eggNOG" id="KOG2313">
    <property type="taxonomic scope" value="Eukaryota"/>
</dbReference>
<dbReference type="SUPFAM" id="SSF82657">
    <property type="entry name" value="BolA-like"/>
    <property type="match status" value="1"/>
</dbReference>
<dbReference type="KEGG" id="ndi:NDAI_0H01940"/>
<gene>
    <name evidence="2" type="primary">NDAI0H01940</name>
    <name evidence="2" type="ordered locus">NDAI_0H01940</name>
</gene>
<dbReference type="Gene3D" id="3.30.300.90">
    <property type="entry name" value="BolA-like"/>
    <property type="match status" value="1"/>
</dbReference>
<dbReference type="Proteomes" id="UP000000689">
    <property type="component" value="Chromosome 8"/>
</dbReference>